<dbReference type="Gene3D" id="3.40.50.720">
    <property type="entry name" value="NAD(P)-binding Rossmann-like Domain"/>
    <property type="match status" value="1"/>
</dbReference>
<dbReference type="RefSeq" id="WP_301131922.1">
    <property type="nucleotide sequence ID" value="NZ_JAUHPW010000004.1"/>
</dbReference>
<dbReference type="InterPro" id="IPR000683">
    <property type="entry name" value="Gfo/Idh/MocA-like_OxRdtase_N"/>
</dbReference>
<sequence length="388" mass="41286">MDGPVRFAIVGTGWRTRFMLRLAAMAPEVLEPVAIVGRSPGRAHDALRETRAAAAPFSAHLHDHLPVDGLEQALSLRPDFVVVAVPWEASPGVIRSVVEAGVPVLAETPPAPDLDGMRSLWASVGSSGLVQVAEQYTRMPGHAARIALLERGVIGAPHTVEVSSTHLYHAVSLIRTMLGAGSPVTGAGVRVNARTFTAPMVDPLTPDGWVGRGAGEEAAVPGGAVAVPPAEPRTTTIATLDLGDGRFGLYDFVDNQWWNPYLHRRIVIRGSHGEIAADSVLRMTADGPVAGRLEHRRTGVDLNLEGNALWHTSFDGSVVYRNAWHGSRMSEDDLAVAQILLDTGRWARGEGPEPYPLAQGLWDHALSLAIVKSAHSGADAVVADEPWG</sequence>
<reference evidence="3" key="1">
    <citation type="submission" date="2023-06" db="EMBL/GenBank/DDBJ databases">
        <title>Sysu t00192.</title>
        <authorList>
            <person name="Gao L."/>
            <person name="Fang B.-Z."/>
            <person name="Li W.-J."/>
        </authorList>
    </citation>
    <scope>NUCLEOTIDE SEQUENCE</scope>
    <source>
        <strain evidence="3">SYSU T00192</strain>
    </source>
</reference>
<proteinExistence type="predicted"/>
<dbReference type="SUPFAM" id="SSF51735">
    <property type="entry name" value="NAD(P)-binding Rossmann-fold domains"/>
    <property type="match status" value="1"/>
</dbReference>
<evidence type="ECO:0000256" key="1">
    <source>
        <dbReference type="ARBA" id="ARBA00023002"/>
    </source>
</evidence>
<name>A0ABT8G8E7_9MICO</name>
<feature type="domain" description="Gfo/Idh/MocA-like oxidoreductase N-terminal" evidence="2">
    <location>
        <begin position="5"/>
        <end position="129"/>
    </location>
</feature>
<dbReference type="PANTHER" id="PTHR43818:SF11">
    <property type="entry name" value="BCDNA.GH03377"/>
    <property type="match status" value="1"/>
</dbReference>
<dbReference type="PANTHER" id="PTHR43818">
    <property type="entry name" value="BCDNA.GH03377"/>
    <property type="match status" value="1"/>
</dbReference>
<keyword evidence="1" id="KW-0560">Oxidoreductase</keyword>
<dbReference type="EMBL" id="JAUHPW010000004">
    <property type="protein sequence ID" value="MDN4475398.1"/>
    <property type="molecule type" value="Genomic_DNA"/>
</dbReference>
<dbReference type="InterPro" id="IPR036291">
    <property type="entry name" value="NAD(P)-bd_dom_sf"/>
</dbReference>
<gene>
    <name evidence="3" type="ORF">QQX09_05950</name>
</gene>
<dbReference type="InterPro" id="IPR050463">
    <property type="entry name" value="Gfo/Idh/MocA_oxidrdct_glycsds"/>
</dbReference>
<dbReference type="Gene3D" id="3.30.360.10">
    <property type="entry name" value="Dihydrodipicolinate Reductase, domain 2"/>
    <property type="match status" value="1"/>
</dbReference>
<evidence type="ECO:0000259" key="2">
    <source>
        <dbReference type="Pfam" id="PF01408"/>
    </source>
</evidence>
<protein>
    <submittedName>
        <fullName evidence="3">Gfo/Idh/MocA family oxidoreductase</fullName>
    </submittedName>
</protein>
<accession>A0ABT8G8E7</accession>
<evidence type="ECO:0000313" key="3">
    <source>
        <dbReference type="EMBL" id="MDN4475398.1"/>
    </source>
</evidence>
<evidence type="ECO:0000313" key="4">
    <source>
        <dbReference type="Proteomes" id="UP001172728"/>
    </source>
</evidence>
<dbReference type="Pfam" id="PF01408">
    <property type="entry name" value="GFO_IDH_MocA"/>
    <property type="match status" value="1"/>
</dbReference>
<organism evidence="3 4">
    <name type="scientific">Demequina litoralis</name>
    <dbReference type="NCBI Taxonomy" id="3051660"/>
    <lineage>
        <taxon>Bacteria</taxon>
        <taxon>Bacillati</taxon>
        <taxon>Actinomycetota</taxon>
        <taxon>Actinomycetes</taxon>
        <taxon>Micrococcales</taxon>
        <taxon>Demequinaceae</taxon>
        <taxon>Demequina</taxon>
    </lineage>
</organism>
<keyword evidence="4" id="KW-1185">Reference proteome</keyword>
<dbReference type="Proteomes" id="UP001172728">
    <property type="component" value="Unassembled WGS sequence"/>
</dbReference>
<comment type="caution">
    <text evidence="3">The sequence shown here is derived from an EMBL/GenBank/DDBJ whole genome shotgun (WGS) entry which is preliminary data.</text>
</comment>